<sequence>MADKVITAVNPHVINKIEGEKSPLWKIAASSFENVELTPEEFADHINQGHAFCAQHDGWRDEKHFLGTNLLAVDIDNGWRLEEILSDPFVMENACVVYPTPSHTEADHRARIVFQLAHTITDKFEMRAAYTGVVRMFGGDAACTDACRMFFGSKGSNPVVIGKVMPNDRLAALIEFGKAQRVSESSGDKRSSGAKATAQRSTIALAVDQMVTTANGSDVPLKDAYAKLSVRCPNPNHRDRRPSAVVITNRNGINGVYCHACKDSFWPAPTQWKKHEKFDFYLAEKIIRDLRVSEDPFFLNDEERRIEDGEPADPSVDVRRHFVFSKQYVSDANMQFERGVTFLRSPKGTGKSKWLEDVVKQCRVEGKTVLLIGHRQTLLRSLADRLGLTCYYYFDGERQRNNRPTSYYAICLDSMGRLLKPAEHRYEVVIIDEAEQVISHLTGETLARKRRKCFESFLFYLGKADSVIVSDADLGPITVNTICDTVRNDPDYRFYVNTYKDSVCPVYVYDDDKHLSQEMVDAVERGGRYYVATNSRGRADQLARMLRDKFGDTKKVMLVTSKTVKTQEVAAFVREIDTAILEYDVTIASPTMGTGIDITFKDGDSHIDTVFGFFGARINTHFDMDQQLSRVRKPKEIRVWVTPERFAFETDPGVIREEVRDSEELDELFTGYKADGTFEVDERYLEMYANVKSVARASKNRLKANFIELRQRNGWEIIPVATDIDLRKSGSVILDKARDAVKADYIDSLCDVTPMSADTFERFRERKDEGVQLSPDEELAMQRKALEMFYREEITPDLAILDDGGRYRKKVRLMEVYLSPRDHLRERTEWDHKRDYFASDTERSSAKQYVLLKLFNAAGIVDDHGAFRFDVAVSQKSLGAFAQQCKELSGKLEALFDISVRGDVANKAKSQLDDLVDLVGLSFGKAERRNKKGEDTGYFYRLEETSWTRIKTIIDRRMRTEVGVVPDIEILTPSEKARRTKAKGLHPKVMESLWK</sequence>
<organism evidence="2 3">
    <name type="scientific">Paraburkholderia bannensis</name>
    <dbReference type="NCBI Taxonomy" id="765414"/>
    <lineage>
        <taxon>Bacteria</taxon>
        <taxon>Pseudomonadati</taxon>
        <taxon>Pseudomonadota</taxon>
        <taxon>Betaproteobacteria</taxon>
        <taxon>Burkholderiales</taxon>
        <taxon>Burkholderiaceae</taxon>
        <taxon>Paraburkholderia</taxon>
    </lineage>
</organism>
<keyword evidence="3" id="KW-1185">Reference proteome</keyword>
<protein>
    <recommendedName>
        <fullName evidence="1">Replication origin-binding protein domain-containing protein</fullName>
    </recommendedName>
</protein>
<dbReference type="GO" id="GO:0003688">
    <property type="term" value="F:DNA replication origin binding"/>
    <property type="evidence" value="ECO:0007669"/>
    <property type="project" value="InterPro"/>
</dbReference>
<dbReference type="InterPro" id="IPR003450">
    <property type="entry name" value="Replication_origin-bd"/>
</dbReference>
<dbReference type="EMBL" id="JACHBW010000002">
    <property type="protein sequence ID" value="MBB6101233.1"/>
    <property type="molecule type" value="Genomic_DNA"/>
</dbReference>
<proteinExistence type="predicted"/>
<comment type="caution">
    <text evidence="2">The sequence shown here is derived from an EMBL/GenBank/DDBJ whole genome shotgun (WGS) entry which is preliminary data.</text>
</comment>
<dbReference type="GO" id="GO:0006260">
    <property type="term" value="P:DNA replication"/>
    <property type="evidence" value="ECO:0007669"/>
    <property type="project" value="InterPro"/>
</dbReference>
<dbReference type="NCBIfam" id="NF042913">
    <property type="entry name" value="CyRepA1"/>
    <property type="match status" value="1"/>
</dbReference>
<gene>
    <name evidence="2" type="ORF">F4827_001059</name>
</gene>
<dbReference type="GO" id="GO:0005524">
    <property type="term" value="F:ATP binding"/>
    <property type="evidence" value="ECO:0007669"/>
    <property type="project" value="InterPro"/>
</dbReference>
<dbReference type="InterPro" id="IPR049996">
    <property type="entry name" value="Slr7037-like"/>
</dbReference>
<name>A0A7W9WS13_9BURK</name>
<dbReference type="Pfam" id="PF02399">
    <property type="entry name" value="Herpes_ori_bp"/>
    <property type="match status" value="1"/>
</dbReference>
<evidence type="ECO:0000259" key="1">
    <source>
        <dbReference type="Pfam" id="PF02399"/>
    </source>
</evidence>
<evidence type="ECO:0000313" key="3">
    <source>
        <dbReference type="Proteomes" id="UP000571554"/>
    </source>
</evidence>
<dbReference type="SUPFAM" id="SSF52540">
    <property type="entry name" value="P-loop containing nucleoside triphosphate hydrolases"/>
    <property type="match status" value="1"/>
</dbReference>
<dbReference type="Proteomes" id="UP000571554">
    <property type="component" value="Unassembled WGS sequence"/>
</dbReference>
<dbReference type="Gene3D" id="3.40.50.300">
    <property type="entry name" value="P-loop containing nucleotide triphosphate hydrolases"/>
    <property type="match status" value="1"/>
</dbReference>
<reference evidence="2 3" key="1">
    <citation type="submission" date="2020-08" db="EMBL/GenBank/DDBJ databases">
        <title>Above-ground endophytic microbial communities from plants in different locations in the United States.</title>
        <authorList>
            <person name="Frank C."/>
        </authorList>
    </citation>
    <scope>NUCLEOTIDE SEQUENCE [LARGE SCALE GENOMIC DNA]</scope>
    <source>
        <strain evidence="2 3">WP4_2_2</strain>
    </source>
</reference>
<dbReference type="RefSeq" id="WP_183722470.1">
    <property type="nucleotide sequence ID" value="NZ_JACHBW010000002.1"/>
</dbReference>
<accession>A0A7W9WS13</accession>
<feature type="domain" description="Replication origin-binding protein" evidence="1">
    <location>
        <begin position="332"/>
        <end position="581"/>
    </location>
</feature>
<evidence type="ECO:0000313" key="2">
    <source>
        <dbReference type="EMBL" id="MBB6101233.1"/>
    </source>
</evidence>
<dbReference type="AlphaFoldDB" id="A0A7W9WS13"/>
<dbReference type="InterPro" id="IPR027417">
    <property type="entry name" value="P-loop_NTPase"/>
</dbReference>